<feature type="transmembrane region" description="Helical" evidence="7">
    <location>
        <begin position="120"/>
        <end position="141"/>
    </location>
</feature>
<evidence type="ECO:0000256" key="3">
    <source>
        <dbReference type="ARBA" id="ARBA00022692"/>
    </source>
</evidence>
<evidence type="ECO:0000313" key="8">
    <source>
        <dbReference type="EMBL" id="MBE6833756.1"/>
    </source>
</evidence>
<name>A0A928KVN9_9FIRM</name>
<keyword evidence="4 7" id="KW-1133">Transmembrane helix</keyword>
<comment type="subcellular location">
    <subcellularLocation>
        <location evidence="1">Cell membrane</location>
        <topology evidence="1">Multi-pass membrane protein</topology>
    </subcellularLocation>
</comment>
<accession>A0A928KVN9</accession>
<evidence type="ECO:0000256" key="7">
    <source>
        <dbReference type="SAM" id="Phobius"/>
    </source>
</evidence>
<evidence type="ECO:0000256" key="2">
    <source>
        <dbReference type="ARBA" id="ARBA00022475"/>
    </source>
</evidence>
<comment type="caution">
    <text evidence="8">The sequence shown here is derived from an EMBL/GenBank/DDBJ whole genome shotgun (WGS) entry which is preliminary data.</text>
</comment>
<dbReference type="EMBL" id="SVNY01000004">
    <property type="protein sequence ID" value="MBE6833756.1"/>
    <property type="molecule type" value="Genomic_DNA"/>
</dbReference>
<organism evidence="8 9">
    <name type="scientific">Faecalispora sporosphaeroides</name>
    <dbReference type="NCBI Taxonomy" id="1549"/>
    <lineage>
        <taxon>Bacteria</taxon>
        <taxon>Bacillati</taxon>
        <taxon>Bacillota</taxon>
        <taxon>Clostridia</taxon>
        <taxon>Eubacteriales</taxon>
        <taxon>Oscillospiraceae</taxon>
        <taxon>Faecalispora</taxon>
    </lineage>
</organism>
<proteinExistence type="predicted"/>
<protein>
    <submittedName>
        <fullName evidence="8">YitT family protein</fullName>
    </submittedName>
</protein>
<evidence type="ECO:0000256" key="5">
    <source>
        <dbReference type="ARBA" id="ARBA00023136"/>
    </source>
</evidence>
<keyword evidence="5 7" id="KW-0472">Membrane</keyword>
<evidence type="ECO:0000256" key="6">
    <source>
        <dbReference type="SAM" id="MobiDB-lite"/>
    </source>
</evidence>
<dbReference type="PANTHER" id="PTHR33545">
    <property type="entry name" value="UPF0750 MEMBRANE PROTEIN YITT-RELATED"/>
    <property type="match status" value="1"/>
</dbReference>
<dbReference type="Pfam" id="PF02588">
    <property type="entry name" value="YitT_membrane"/>
    <property type="match status" value="1"/>
</dbReference>
<dbReference type="AlphaFoldDB" id="A0A928KVN9"/>
<feature type="transmembrane region" description="Helical" evidence="7">
    <location>
        <begin position="62"/>
        <end position="83"/>
    </location>
</feature>
<evidence type="ECO:0000256" key="4">
    <source>
        <dbReference type="ARBA" id="ARBA00022989"/>
    </source>
</evidence>
<reference evidence="8" key="1">
    <citation type="submission" date="2019-04" db="EMBL/GenBank/DDBJ databases">
        <title>Evolution of Biomass-Degrading Anaerobic Consortia Revealed by Metagenomics.</title>
        <authorList>
            <person name="Peng X."/>
        </authorList>
    </citation>
    <scope>NUCLEOTIDE SEQUENCE</scope>
    <source>
        <strain evidence="8">SIG551</strain>
    </source>
</reference>
<dbReference type="InterPro" id="IPR051461">
    <property type="entry name" value="UPF0750_membrane"/>
</dbReference>
<keyword evidence="2" id="KW-1003">Cell membrane</keyword>
<keyword evidence="3 7" id="KW-0812">Transmembrane</keyword>
<evidence type="ECO:0000313" key="9">
    <source>
        <dbReference type="Proteomes" id="UP000754750"/>
    </source>
</evidence>
<evidence type="ECO:0000256" key="1">
    <source>
        <dbReference type="ARBA" id="ARBA00004651"/>
    </source>
</evidence>
<feature type="transmembrane region" description="Helical" evidence="7">
    <location>
        <begin position="21"/>
        <end position="42"/>
    </location>
</feature>
<dbReference type="Proteomes" id="UP000754750">
    <property type="component" value="Unassembled WGS sequence"/>
</dbReference>
<dbReference type="InterPro" id="IPR003740">
    <property type="entry name" value="YitT"/>
</dbReference>
<dbReference type="PANTHER" id="PTHR33545:SF10">
    <property type="entry name" value="UPF0750 MEMBRANE PROTEIN YPJC"/>
    <property type="match status" value="1"/>
</dbReference>
<feature type="region of interest" description="Disordered" evidence="6">
    <location>
        <begin position="214"/>
        <end position="251"/>
    </location>
</feature>
<feature type="compositionally biased region" description="Basic and acidic residues" evidence="6">
    <location>
        <begin position="240"/>
        <end position="251"/>
    </location>
</feature>
<dbReference type="GO" id="GO:0005886">
    <property type="term" value="C:plasma membrane"/>
    <property type="evidence" value="ECO:0007669"/>
    <property type="project" value="UniProtKB-SubCell"/>
</dbReference>
<sequence>MMSVANRLREIYLKNKELFTAKRILLIMLGTAIGSFGITNIHQRVDITEGGVLGLVLLLNHWTGLSPSVLSPLLDLLCYALAFRLLGWDFIKVSAVSTVSLAAFFRLWEQFPLVLPDLSAYPLPAAVLGGMFVGIACGLILRQGGSSGGDDALALAISKLTRCRIARAYLATDLSVLLFSLSYIPLGRIAYSLVTVTVSSLLIDFVHNAGRSPAHTRSAASEEEPAEACGAAENTEAPESPERAPEEASEC</sequence>
<gene>
    <name evidence="8" type="ORF">E7512_09290</name>
</gene>
<feature type="transmembrane region" description="Helical" evidence="7">
    <location>
        <begin position="90"/>
        <end position="108"/>
    </location>
</feature>